<evidence type="ECO:0000313" key="2">
    <source>
        <dbReference type="EMBL" id="ACQ80081.1"/>
    </source>
</evidence>
<reference evidence="2 3" key="1">
    <citation type="journal article" date="2009" name="Stand. Genomic Sci.">
        <title>Complete genome sequence of Beutenbergia cavernae type strain (HKI 0122).</title>
        <authorList>
            <person name="Land M."/>
            <person name="Pukall R."/>
            <person name="Abt B."/>
            <person name="Goker M."/>
            <person name="Rohde M."/>
            <person name="Glavina Del Rio T."/>
            <person name="Tice H."/>
            <person name="Copeland A."/>
            <person name="Cheng J.F."/>
            <person name="Lucas S."/>
            <person name="Chen F."/>
            <person name="Nolan M."/>
            <person name="Bruce D."/>
            <person name="Goodwin L."/>
            <person name="Pitluck S."/>
            <person name="Ivanova N."/>
            <person name="Mavromatis K."/>
            <person name="Ovchinnikova G."/>
            <person name="Pati A."/>
            <person name="Chen A."/>
            <person name="Palaniappan K."/>
            <person name="Hauser L."/>
            <person name="Chang Y.J."/>
            <person name="Jefferies C.C."/>
            <person name="Saunders E."/>
            <person name="Brettin T."/>
            <person name="Detter J.C."/>
            <person name="Han C."/>
            <person name="Chain P."/>
            <person name="Bristow J."/>
            <person name="Eisen J.A."/>
            <person name="Markowitz V."/>
            <person name="Hugenholtz P."/>
            <person name="Kyrpides N.C."/>
            <person name="Klenk H.P."/>
            <person name="Lapidus A."/>
        </authorList>
    </citation>
    <scope>NUCLEOTIDE SEQUENCE [LARGE SCALE GENOMIC DNA]</scope>
    <source>
        <strain evidence="3">ATCC BAA-8 / DSM 12333 / NBRC 16432</strain>
    </source>
</reference>
<sequence>MHRSRLTAIGVDTPAEHHAATTAFWAGALGGTARSDDEGTYTGVSASGVPSVFVQKLGEGAARIHLDIETDDVDAEVARLEALGASRVEQVHSWWVMRDPAGNLFCVVQPQTDDFPAGTTTWD</sequence>
<gene>
    <name evidence="2" type="ordered locus">Bcav_1825</name>
</gene>
<dbReference type="Gene3D" id="3.10.180.10">
    <property type="entry name" value="2,3-Dihydroxybiphenyl 1,2-Dioxygenase, domain 1"/>
    <property type="match status" value="1"/>
</dbReference>
<dbReference type="PANTHER" id="PTHR35908">
    <property type="entry name" value="HYPOTHETICAL FUSION PROTEIN"/>
    <property type="match status" value="1"/>
</dbReference>
<dbReference type="HOGENOM" id="CLU_108054_3_0_11"/>
<dbReference type="RefSeq" id="WP_015882321.1">
    <property type="nucleotide sequence ID" value="NC_012669.1"/>
</dbReference>
<name>C5C4V3_BEUC1</name>
<protein>
    <recommendedName>
        <fullName evidence="1">Glyoxalase-like domain-containing protein</fullName>
    </recommendedName>
</protein>
<dbReference type="Pfam" id="PF18029">
    <property type="entry name" value="Glyoxalase_6"/>
    <property type="match status" value="1"/>
</dbReference>
<dbReference type="InterPro" id="IPR029068">
    <property type="entry name" value="Glyas_Bleomycin-R_OHBP_Dase"/>
</dbReference>
<dbReference type="EMBL" id="CP001618">
    <property type="protein sequence ID" value="ACQ80081.1"/>
    <property type="molecule type" value="Genomic_DNA"/>
</dbReference>
<accession>C5C4V3</accession>
<dbReference type="SUPFAM" id="SSF54593">
    <property type="entry name" value="Glyoxalase/Bleomycin resistance protein/Dihydroxybiphenyl dioxygenase"/>
    <property type="match status" value="1"/>
</dbReference>
<dbReference type="KEGG" id="bcv:Bcav_1825"/>
<dbReference type="AlphaFoldDB" id="C5C4V3"/>
<dbReference type="Proteomes" id="UP000007962">
    <property type="component" value="Chromosome"/>
</dbReference>
<evidence type="ECO:0000313" key="3">
    <source>
        <dbReference type="Proteomes" id="UP000007962"/>
    </source>
</evidence>
<dbReference type="STRING" id="471853.Bcav_1825"/>
<organism evidence="2 3">
    <name type="scientific">Beutenbergia cavernae (strain ATCC BAA-8 / DSM 12333 / CCUG 43141 / JCM 11478 / NBRC 16432 / NCIMB 13614 / HKI 0122)</name>
    <dbReference type="NCBI Taxonomy" id="471853"/>
    <lineage>
        <taxon>Bacteria</taxon>
        <taxon>Bacillati</taxon>
        <taxon>Actinomycetota</taxon>
        <taxon>Actinomycetes</taxon>
        <taxon>Micrococcales</taxon>
        <taxon>Beutenbergiaceae</taxon>
        <taxon>Beutenbergia</taxon>
    </lineage>
</organism>
<proteinExistence type="predicted"/>
<evidence type="ECO:0000259" key="1">
    <source>
        <dbReference type="Pfam" id="PF18029"/>
    </source>
</evidence>
<dbReference type="InterPro" id="IPR041581">
    <property type="entry name" value="Glyoxalase_6"/>
</dbReference>
<dbReference type="PANTHER" id="PTHR35908:SF1">
    <property type="entry name" value="CONSERVED PROTEIN"/>
    <property type="match status" value="1"/>
</dbReference>
<dbReference type="CDD" id="cd06587">
    <property type="entry name" value="VOC"/>
    <property type="match status" value="1"/>
</dbReference>
<keyword evidence="3" id="KW-1185">Reference proteome</keyword>
<dbReference type="OrthoDB" id="5524593at2"/>
<feature type="domain" description="Glyoxalase-like" evidence="1">
    <location>
        <begin position="10"/>
        <end position="108"/>
    </location>
</feature>
<dbReference type="eggNOG" id="COG0346">
    <property type="taxonomic scope" value="Bacteria"/>
</dbReference>